<evidence type="ECO:0000313" key="2">
    <source>
        <dbReference type="EMBL" id="GAU12911.1"/>
    </source>
</evidence>
<evidence type="ECO:0000313" key="3">
    <source>
        <dbReference type="Proteomes" id="UP000242715"/>
    </source>
</evidence>
<name>A0A2Z6LGY6_TRISU</name>
<feature type="region of interest" description="Disordered" evidence="1">
    <location>
        <begin position="1"/>
        <end position="91"/>
    </location>
</feature>
<dbReference type="Proteomes" id="UP000242715">
    <property type="component" value="Unassembled WGS sequence"/>
</dbReference>
<feature type="compositionally biased region" description="Basic and acidic residues" evidence="1">
    <location>
        <begin position="45"/>
        <end position="81"/>
    </location>
</feature>
<accession>A0A2Z6LGY6</accession>
<dbReference type="OrthoDB" id="10664061at2759"/>
<reference evidence="3" key="1">
    <citation type="journal article" date="2017" name="Front. Plant Sci.">
        <title>Climate Clever Clovers: New Paradigm to Reduce the Environmental Footprint of Ruminants by Breeding Low Methanogenic Forages Utilizing Haplotype Variation.</title>
        <authorList>
            <person name="Kaur P."/>
            <person name="Appels R."/>
            <person name="Bayer P.E."/>
            <person name="Keeble-Gagnere G."/>
            <person name="Wang J."/>
            <person name="Hirakawa H."/>
            <person name="Shirasawa K."/>
            <person name="Vercoe P."/>
            <person name="Stefanova K."/>
            <person name="Durmic Z."/>
            <person name="Nichols P."/>
            <person name="Revell C."/>
            <person name="Isobe S.N."/>
            <person name="Edwards D."/>
            <person name="Erskine W."/>
        </authorList>
    </citation>
    <scope>NUCLEOTIDE SEQUENCE [LARGE SCALE GENOMIC DNA]</scope>
    <source>
        <strain evidence="3">cv. Daliak</strain>
    </source>
</reference>
<protein>
    <submittedName>
        <fullName evidence="2">Uncharacterized protein</fullName>
    </submittedName>
</protein>
<organism evidence="2 3">
    <name type="scientific">Trifolium subterraneum</name>
    <name type="common">Subterranean clover</name>
    <dbReference type="NCBI Taxonomy" id="3900"/>
    <lineage>
        <taxon>Eukaryota</taxon>
        <taxon>Viridiplantae</taxon>
        <taxon>Streptophyta</taxon>
        <taxon>Embryophyta</taxon>
        <taxon>Tracheophyta</taxon>
        <taxon>Spermatophyta</taxon>
        <taxon>Magnoliopsida</taxon>
        <taxon>eudicotyledons</taxon>
        <taxon>Gunneridae</taxon>
        <taxon>Pentapetalae</taxon>
        <taxon>rosids</taxon>
        <taxon>fabids</taxon>
        <taxon>Fabales</taxon>
        <taxon>Fabaceae</taxon>
        <taxon>Papilionoideae</taxon>
        <taxon>50 kb inversion clade</taxon>
        <taxon>NPAAA clade</taxon>
        <taxon>Hologalegina</taxon>
        <taxon>IRL clade</taxon>
        <taxon>Trifolieae</taxon>
        <taxon>Trifolium</taxon>
    </lineage>
</organism>
<proteinExistence type="predicted"/>
<evidence type="ECO:0000256" key="1">
    <source>
        <dbReference type="SAM" id="MobiDB-lite"/>
    </source>
</evidence>
<keyword evidence="3" id="KW-1185">Reference proteome</keyword>
<dbReference type="AlphaFoldDB" id="A0A2Z6LGY6"/>
<gene>
    <name evidence="2" type="ORF">TSUD_73990</name>
</gene>
<sequence length="140" mass="15605">MLLGETKKEISQLKTDKEVKSEEEEEEEEEDKGVEKAKKKGGGGKGEKEDKAKKEDKKKGGGGKGKEEKDKAKKECEEEGGKGQSSGMRIQPAEIEQFETSGWEPKIKEENDLSVLAILQAEEEEEDQLVFRYGSNKQGI</sequence>
<feature type="compositionally biased region" description="Basic and acidic residues" evidence="1">
    <location>
        <begin position="1"/>
        <end position="20"/>
    </location>
</feature>
<dbReference type="EMBL" id="DF973126">
    <property type="protein sequence ID" value="GAU12911.1"/>
    <property type="molecule type" value="Genomic_DNA"/>
</dbReference>
<feature type="compositionally biased region" description="Acidic residues" evidence="1">
    <location>
        <begin position="21"/>
        <end position="32"/>
    </location>
</feature>